<evidence type="ECO:0000313" key="1">
    <source>
        <dbReference type="EMBL" id="AEC12510.1"/>
    </source>
</evidence>
<geneLocation type="plasmid" evidence="1">
    <name>pNPL1</name>
</geneLocation>
<name>R4HDF3_9ACTN</name>
<sequence>MTRSTLTGTIVLTGPEGRSIMGRYVRHAAGAWADYQTARTAMEAAWTALMTTPAPLWRAAVLTLVAAHDEALTAAGEWDRAAQRVTAHEYAESSDHPVLTWVDVAGMEELHNAEEWGVEDSYPRPDRDGAVRGAATLLTEEQARRHLTLIRQTAEIIGA</sequence>
<reference evidence="1" key="1">
    <citation type="submission" date="2010-04" db="EMBL/GenBank/DDBJ databases">
        <title>Complete nucleotide sequence of Nocardiopsis linear plasmid pNPL1.</title>
        <authorList>
            <person name="Tian X.-L."/>
            <person name="Zhong L."/>
            <person name="Cheng Q.-X."/>
            <person name="Chen Z.-H."/>
            <person name="Zhou M."/>
            <person name="Wang T."/>
            <person name="Fan Y."/>
            <person name="Yang Y."/>
            <person name="Guo P."/>
            <person name="Xia H.-Y."/>
            <person name="Qin Z.-J."/>
        </authorList>
    </citation>
    <scope>NUCLEOTIDE SEQUENCE</scope>
    <source>
        <strain evidence="1">25L-1-1c</strain>
        <plasmid evidence="1">pNPL1</plasmid>
    </source>
</reference>
<organism evidence="1">
    <name type="scientific">Nocardiopsis sp. 25L-1-1c</name>
    <dbReference type="NCBI Taxonomy" id="1009683"/>
    <lineage>
        <taxon>Bacteria</taxon>
        <taxon>Bacillati</taxon>
        <taxon>Actinomycetota</taxon>
        <taxon>Actinomycetes</taxon>
        <taxon>Streptosporangiales</taxon>
        <taxon>Nocardiopsidaceae</taxon>
        <taxon>Nocardiopsis</taxon>
    </lineage>
</organism>
<dbReference type="EMBL" id="HM102370">
    <property type="protein sequence ID" value="AEC12510.1"/>
    <property type="molecule type" value="Genomic_DNA"/>
</dbReference>
<dbReference type="RefSeq" id="WP_368074120.1">
    <property type="nucleotide sequence ID" value="NZ_HM102370.1"/>
</dbReference>
<accession>R4HDF3</accession>
<protein>
    <submittedName>
        <fullName evidence="1">PNPL.17</fullName>
    </submittedName>
</protein>
<dbReference type="AlphaFoldDB" id="R4HDF3"/>
<proteinExistence type="predicted"/>
<keyword evidence="1" id="KW-0614">Plasmid</keyword>